<gene>
    <name evidence="3" type="ORF">GCM10009539_43150</name>
</gene>
<feature type="transmembrane region" description="Helical" evidence="2">
    <location>
        <begin position="219"/>
        <end position="237"/>
    </location>
</feature>
<evidence type="ECO:0000313" key="4">
    <source>
        <dbReference type="Proteomes" id="UP001500967"/>
    </source>
</evidence>
<keyword evidence="2" id="KW-1133">Transmembrane helix</keyword>
<feature type="region of interest" description="Disordered" evidence="1">
    <location>
        <begin position="241"/>
        <end position="266"/>
    </location>
</feature>
<dbReference type="Proteomes" id="UP001500967">
    <property type="component" value="Unassembled WGS sequence"/>
</dbReference>
<keyword evidence="2" id="KW-0472">Membrane</keyword>
<proteinExistence type="predicted"/>
<feature type="transmembrane region" description="Helical" evidence="2">
    <location>
        <begin position="12"/>
        <end position="31"/>
    </location>
</feature>
<feature type="transmembrane region" description="Helical" evidence="2">
    <location>
        <begin position="51"/>
        <end position="69"/>
    </location>
</feature>
<protein>
    <recommendedName>
        <fullName evidence="5">Tryptophan-rich sensory protein</fullName>
    </recommendedName>
</protein>
<name>A0ABN0UK62_9ACTN</name>
<keyword evidence="2" id="KW-0812">Transmembrane</keyword>
<evidence type="ECO:0000313" key="3">
    <source>
        <dbReference type="EMBL" id="GAA0253318.1"/>
    </source>
</evidence>
<dbReference type="EMBL" id="BAAAGX010000016">
    <property type="protein sequence ID" value="GAA0253318.1"/>
    <property type="molecule type" value="Genomic_DNA"/>
</dbReference>
<organism evidence="3 4">
    <name type="scientific">Cryptosporangium japonicum</name>
    <dbReference type="NCBI Taxonomy" id="80872"/>
    <lineage>
        <taxon>Bacteria</taxon>
        <taxon>Bacillati</taxon>
        <taxon>Actinomycetota</taxon>
        <taxon>Actinomycetes</taxon>
        <taxon>Cryptosporangiales</taxon>
        <taxon>Cryptosporangiaceae</taxon>
        <taxon>Cryptosporangium</taxon>
    </lineage>
</organism>
<keyword evidence="4" id="KW-1185">Reference proteome</keyword>
<evidence type="ECO:0008006" key="5">
    <source>
        <dbReference type="Google" id="ProtNLM"/>
    </source>
</evidence>
<evidence type="ECO:0000256" key="1">
    <source>
        <dbReference type="SAM" id="MobiDB-lite"/>
    </source>
</evidence>
<accession>A0ABN0UK62</accession>
<dbReference type="RefSeq" id="WP_344650675.1">
    <property type="nucleotide sequence ID" value="NZ_BAAAGX010000016.1"/>
</dbReference>
<evidence type="ECO:0000256" key="2">
    <source>
        <dbReference type="SAM" id="Phobius"/>
    </source>
</evidence>
<comment type="caution">
    <text evidence="3">The sequence shown here is derived from an EMBL/GenBank/DDBJ whole genome shotgun (WGS) entry which is preliminary data.</text>
</comment>
<feature type="transmembrane region" description="Helical" evidence="2">
    <location>
        <begin position="175"/>
        <end position="199"/>
    </location>
</feature>
<reference evidence="3 4" key="1">
    <citation type="journal article" date="2019" name="Int. J. Syst. Evol. Microbiol.">
        <title>The Global Catalogue of Microorganisms (GCM) 10K type strain sequencing project: providing services to taxonomists for standard genome sequencing and annotation.</title>
        <authorList>
            <consortium name="The Broad Institute Genomics Platform"/>
            <consortium name="The Broad Institute Genome Sequencing Center for Infectious Disease"/>
            <person name="Wu L."/>
            <person name="Ma J."/>
        </authorList>
    </citation>
    <scope>NUCLEOTIDE SEQUENCE [LARGE SCALE GENOMIC DNA]</scope>
    <source>
        <strain evidence="3 4">JCM 10425</strain>
    </source>
</reference>
<sequence length="266" mass="27361">MEQSTHDRVRSIALAGACAAFVAVPNLGALVGRGERTDRYDTVITPPSYAFVVWAPIFAGVVVATVTQVRGRDQETSRRTGWPLTGAYLTNTAWSLAAQTDRFAATPFLLPPAAAFAGVAHARLQRLATPGRATSVGTGLLLGWTALASAVNLAAGANLAGAGARSPRTVRSSAAGLLGVGGAVAAGVAASRHGAGAVAVTSGWGLLTTALSPARPGRVRLAAAAGFAAITTGYALSRRARRRPLGRVQRRPSGRVRRRPSGRVRR</sequence>